<feature type="binding site" evidence="3">
    <location>
        <position position="72"/>
    </location>
    <ligand>
        <name>Cu cation</name>
        <dbReference type="ChEBI" id="CHEBI:23378"/>
    </ligand>
</feature>
<feature type="disulfide bond" description="Redox-active" evidence="4">
    <location>
        <begin position="72"/>
        <end position="76"/>
    </location>
</feature>
<evidence type="ECO:0000313" key="7">
    <source>
        <dbReference type="Proteomes" id="UP000177583"/>
    </source>
</evidence>
<dbReference type="CDD" id="cd02968">
    <property type="entry name" value="SCO"/>
    <property type="match status" value="1"/>
</dbReference>
<evidence type="ECO:0000259" key="5">
    <source>
        <dbReference type="PROSITE" id="PS51352"/>
    </source>
</evidence>
<sequence length="198" mass="21886">MVLALLTVSVSSCLKSGREGDSHEAAAFGDVALQRFEQIGGDFTLVDQYGKPFTLSAQKGKAVLLFFGYLTCPDVCPTTLLELAQIRKELGKDADQVIFAFVTVDPHRDKPEKLKDYLINFDPAFLGLYGEPDEIAKVSELYKVAYKRREQPSALGYTIDHSSGTYLIDKAGDLRYIFAFGSKHPFVIKGIEKVLALP</sequence>
<keyword evidence="4" id="KW-1015">Disulfide bond</keyword>
<reference evidence="6 7" key="1">
    <citation type="journal article" date="2016" name="Nat. Commun.">
        <title>Thousands of microbial genomes shed light on interconnected biogeochemical processes in an aquifer system.</title>
        <authorList>
            <person name="Anantharaman K."/>
            <person name="Brown C.T."/>
            <person name="Hug L.A."/>
            <person name="Sharon I."/>
            <person name="Castelle C.J."/>
            <person name="Probst A.J."/>
            <person name="Thomas B.C."/>
            <person name="Singh A."/>
            <person name="Wilkins M.J."/>
            <person name="Karaoz U."/>
            <person name="Brodie E.L."/>
            <person name="Williams K.H."/>
            <person name="Hubbard S.S."/>
            <person name="Banfield J.F."/>
        </authorList>
    </citation>
    <scope>NUCLEOTIDE SEQUENCE [LARGE SCALE GENOMIC DNA]</scope>
</reference>
<comment type="similarity">
    <text evidence="1">Belongs to the SCO1/2 family.</text>
</comment>
<evidence type="ECO:0000256" key="1">
    <source>
        <dbReference type="ARBA" id="ARBA00010996"/>
    </source>
</evidence>
<keyword evidence="3" id="KW-0479">Metal-binding</keyword>
<dbReference type="PROSITE" id="PS51352">
    <property type="entry name" value="THIOREDOXIN_2"/>
    <property type="match status" value="1"/>
</dbReference>
<evidence type="ECO:0000256" key="4">
    <source>
        <dbReference type="PIRSR" id="PIRSR603782-2"/>
    </source>
</evidence>
<feature type="binding site" evidence="3">
    <location>
        <position position="76"/>
    </location>
    <ligand>
        <name>Cu cation</name>
        <dbReference type="ChEBI" id="CHEBI:23378"/>
    </ligand>
</feature>
<name>A0A1F6H2C1_9PROT</name>
<dbReference type="Gene3D" id="3.40.30.10">
    <property type="entry name" value="Glutaredoxin"/>
    <property type="match status" value="1"/>
</dbReference>
<dbReference type="InterPro" id="IPR003782">
    <property type="entry name" value="SCO1/SenC"/>
</dbReference>
<accession>A0A1F6H2C1</accession>
<dbReference type="Proteomes" id="UP000177583">
    <property type="component" value="Unassembled WGS sequence"/>
</dbReference>
<dbReference type="AlphaFoldDB" id="A0A1F6H2C1"/>
<dbReference type="InterPro" id="IPR013766">
    <property type="entry name" value="Thioredoxin_domain"/>
</dbReference>
<evidence type="ECO:0000256" key="2">
    <source>
        <dbReference type="ARBA" id="ARBA00023008"/>
    </source>
</evidence>
<proteinExistence type="inferred from homology"/>
<organism evidence="6 7">
    <name type="scientific">Candidatus Lambdaproteobacteria bacterium RIFOXYD2_FULL_56_26</name>
    <dbReference type="NCBI Taxonomy" id="1817773"/>
    <lineage>
        <taxon>Bacteria</taxon>
        <taxon>Pseudomonadati</taxon>
        <taxon>Pseudomonadota</taxon>
        <taxon>Candidatus Lambdaproteobacteria</taxon>
    </lineage>
</organism>
<comment type="caution">
    <text evidence="6">The sequence shown here is derived from an EMBL/GenBank/DDBJ whole genome shotgun (WGS) entry which is preliminary data.</text>
</comment>
<dbReference type="InterPro" id="IPR036249">
    <property type="entry name" value="Thioredoxin-like_sf"/>
</dbReference>
<evidence type="ECO:0000256" key="3">
    <source>
        <dbReference type="PIRSR" id="PIRSR603782-1"/>
    </source>
</evidence>
<evidence type="ECO:0000313" key="6">
    <source>
        <dbReference type="EMBL" id="OGH04509.1"/>
    </source>
</evidence>
<protein>
    <recommendedName>
        <fullName evidence="5">Thioredoxin domain-containing protein</fullName>
    </recommendedName>
</protein>
<dbReference type="PANTHER" id="PTHR12151">
    <property type="entry name" value="ELECTRON TRANSPORT PROTIN SCO1/SENC FAMILY MEMBER"/>
    <property type="match status" value="1"/>
</dbReference>
<keyword evidence="2 3" id="KW-0186">Copper</keyword>
<gene>
    <name evidence="6" type="ORF">A2557_02105</name>
</gene>
<feature type="binding site" evidence="3">
    <location>
        <position position="161"/>
    </location>
    <ligand>
        <name>Cu cation</name>
        <dbReference type="ChEBI" id="CHEBI:23378"/>
    </ligand>
</feature>
<dbReference type="FunFam" id="3.40.30.10:FF:000013">
    <property type="entry name" value="Blast:Protein SCO1 homolog, mitochondrial"/>
    <property type="match status" value="1"/>
</dbReference>
<dbReference type="EMBL" id="MFNF01000003">
    <property type="protein sequence ID" value="OGH04509.1"/>
    <property type="molecule type" value="Genomic_DNA"/>
</dbReference>
<dbReference type="PANTHER" id="PTHR12151:SF25">
    <property type="entry name" value="LINALOOL DEHYDRATASE_ISOMERASE DOMAIN-CONTAINING PROTEIN"/>
    <property type="match status" value="1"/>
</dbReference>
<dbReference type="Pfam" id="PF02630">
    <property type="entry name" value="SCO1-SenC"/>
    <property type="match status" value="1"/>
</dbReference>
<feature type="domain" description="Thioredoxin" evidence="5">
    <location>
        <begin position="34"/>
        <end position="198"/>
    </location>
</feature>
<dbReference type="SUPFAM" id="SSF52833">
    <property type="entry name" value="Thioredoxin-like"/>
    <property type="match status" value="1"/>
</dbReference>
<dbReference type="GO" id="GO:0046872">
    <property type="term" value="F:metal ion binding"/>
    <property type="evidence" value="ECO:0007669"/>
    <property type="project" value="UniProtKB-KW"/>
</dbReference>